<dbReference type="KEGG" id="mha:HF1_05150"/>
<evidence type="ECO:0000313" key="1">
    <source>
        <dbReference type="EMBL" id="CBY92523.1"/>
    </source>
</evidence>
<accession>E8ZHA2</accession>
<evidence type="ECO:0000313" key="2">
    <source>
        <dbReference type="Proteomes" id="UP000008637"/>
    </source>
</evidence>
<sequence>MSRSLALSLGTLGVGGVGLGAAGIHHFRKGDSASEVTFRTKYIKALISESDDATWTAKLGVLEKSSFTPKNAHLVKAKGEKDKGKLALKEGCMEIYSRPVDSVDDFNDFKNFCSFNNGDKIADGKELANAESDFSSHWDAFSKIPKEDLHFALREAYDIKGNSADASGWKAKMLEKCKEISSDIFDGSISNFDTFCVKNKSVAASSGGGRQ</sequence>
<dbReference type="Proteomes" id="UP000008637">
    <property type="component" value="Chromosome"/>
</dbReference>
<dbReference type="HOGENOM" id="CLU_096783_0_0_14"/>
<gene>
    <name evidence="1" type="ordered locus">HF1_05150</name>
</gene>
<organism evidence="1 2">
    <name type="scientific">Mycoplasma haemofelis (strain Langford 1)</name>
    <name type="common">Haemobartonella felis</name>
    <dbReference type="NCBI Taxonomy" id="941640"/>
    <lineage>
        <taxon>Bacteria</taxon>
        <taxon>Bacillati</taxon>
        <taxon>Mycoplasmatota</taxon>
        <taxon>Mollicutes</taxon>
        <taxon>Mycoplasmataceae</taxon>
        <taxon>Mycoplasma</taxon>
    </lineage>
</organism>
<proteinExistence type="predicted"/>
<dbReference type="AlphaFoldDB" id="E8ZHA2"/>
<keyword evidence="2" id="KW-1185">Reference proteome</keyword>
<name>E8ZHA2_MYCHL</name>
<dbReference type="EMBL" id="FR773153">
    <property type="protein sequence ID" value="CBY92523.1"/>
    <property type="molecule type" value="Genomic_DNA"/>
</dbReference>
<reference evidence="1 2" key="1">
    <citation type="journal article" date="2011" name="J. Bacteriol.">
        <title>Complete genome sequence of Mycoplasma haemofelis, a hemotropic mycoplasma.</title>
        <authorList>
            <person name="Barker E.N."/>
            <person name="Helps C.R."/>
            <person name="Peters I.R."/>
            <person name="Darby A.C."/>
            <person name="Radford A.D."/>
            <person name="Tasker S."/>
        </authorList>
    </citation>
    <scope>NUCLEOTIDE SEQUENCE [LARGE SCALE GENOMIC DNA]</scope>
    <source>
        <strain evidence="1 2">Langford 1</strain>
    </source>
</reference>
<protein>
    <submittedName>
        <fullName evidence="1">Uncharacterized protein</fullName>
    </submittedName>
</protein>